<reference evidence="2" key="2">
    <citation type="submission" date="2020-09" db="EMBL/GenBank/DDBJ databases">
        <authorList>
            <person name="Sun Q."/>
            <person name="Ohkuma M."/>
        </authorList>
    </citation>
    <scope>NUCLEOTIDE SEQUENCE</scope>
    <source>
        <strain evidence="2">JCM 13919</strain>
    </source>
</reference>
<keyword evidence="3" id="KW-1185">Reference proteome</keyword>
<comment type="caution">
    <text evidence="2">The sequence shown here is derived from an EMBL/GenBank/DDBJ whole genome shotgun (WGS) entry which is preliminary data.</text>
</comment>
<organism evidence="2 3">
    <name type="scientific">Legionella impletisoli</name>
    <dbReference type="NCBI Taxonomy" id="343510"/>
    <lineage>
        <taxon>Bacteria</taxon>
        <taxon>Pseudomonadati</taxon>
        <taxon>Pseudomonadota</taxon>
        <taxon>Gammaproteobacteria</taxon>
        <taxon>Legionellales</taxon>
        <taxon>Legionellaceae</taxon>
        <taxon>Legionella</taxon>
    </lineage>
</organism>
<proteinExistence type="predicted"/>
<evidence type="ECO:0000313" key="2">
    <source>
        <dbReference type="EMBL" id="GGI82638.1"/>
    </source>
</evidence>
<dbReference type="EMBL" id="BMOB01000003">
    <property type="protein sequence ID" value="GGI82638.1"/>
    <property type="molecule type" value="Genomic_DNA"/>
</dbReference>
<protein>
    <submittedName>
        <fullName evidence="2">Protein LvrB</fullName>
    </submittedName>
</protein>
<sequence length="155" mass="18023">MQQVAKILEMTQGEIHSGIQTSSVKRQEQTSSNSKQGEQIAPRINLLFSKFAAFYGHVWRSQFKSEGFMEFAKREWQEALSRFSDEIFNQAVFTCRDFCEMPPTLPQLMQICRDIKKRTSFWTTQSDYTRPDSAIVQAQLQRCKAILAGQQREKN</sequence>
<accession>A0A917JUF8</accession>
<gene>
    <name evidence="2" type="primary">lvrB</name>
    <name evidence="2" type="ORF">GCM10007966_09070</name>
</gene>
<evidence type="ECO:0000256" key="1">
    <source>
        <dbReference type="SAM" id="MobiDB-lite"/>
    </source>
</evidence>
<feature type="region of interest" description="Disordered" evidence="1">
    <location>
        <begin position="18"/>
        <end position="37"/>
    </location>
</feature>
<dbReference type="Proteomes" id="UP000630149">
    <property type="component" value="Unassembled WGS sequence"/>
</dbReference>
<evidence type="ECO:0000313" key="3">
    <source>
        <dbReference type="Proteomes" id="UP000630149"/>
    </source>
</evidence>
<dbReference type="AlphaFoldDB" id="A0A917JUF8"/>
<reference evidence="2" key="1">
    <citation type="journal article" date="2014" name="Int. J. Syst. Evol. Microbiol.">
        <title>Complete genome sequence of Corynebacterium casei LMG S-19264T (=DSM 44701T), isolated from a smear-ripened cheese.</title>
        <authorList>
            <consortium name="US DOE Joint Genome Institute (JGI-PGF)"/>
            <person name="Walter F."/>
            <person name="Albersmeier A."/>
            <person name="Kalinowski J."/>
            <person name="Ruckert C."/>
        </authorList>
    </citation>
    <scope>NUCLEOTIDE SEQUENCE</scope>
    <source>
        <strain evidence="2">JCM 13919</strain>
    </source>
</reference>
<name>A0A917JUF8_9GAMM</name>